<feature type="compositionally biased region" description="Acidic residues" evidence="10">
    <location>
        <begin position="147"/>
        <end position="177"/>
    </location>
</feature>
<organism evidence="12 13">
    <name type="scientific">Oreochromis niloticus</name>
    <name type="common">Nile tilapia</name>
    <name type="synonym">Tilapia nilotica</name>
    <dbReference type="NCBI Taxonomy" id="8128"/>
    <lineage>
        <taxon>Eukaryota</taxon>
        <taxon>Metazoa</taxon>
        <taxon>Chordata</taxon>
        <taxon>Craniata</taxon>
        <taxon>Vertebrata</taxon>
        <taxon>Euteleostomi</taxon>
        <taxon>Actinopterygii</taxon>
        <taxon>Neopterygii</taxon>
        <taxon>Teleostei</taxon>
        <taxon>Neoteleostei</taxon>
        <taxon>Acanthomorphata</taxon>
        <taxon>Ovalentaria</taxon>
        <taxon>Cichlomorphae</taxon>
        <taxon>Cichliformes</taxon>
        <taxon>Cichlidae</taxon>
        <taxon>African cichlids</taxon>
        <taxon>Pseudocrenilabrinae</taxon>
        <taxon>Oreochromini</taxon>
        <taxon>Oreochromis</taxon>
    </lineage>
</organism>
<feature type="region of interest" description="Disordered" evidence="10">
    <location>
        <begin position="118"/>
        <end position="193"/>
    </location>
</feature>
<evidence type="ECO:0000259" key="11">
    <source>
        <dbReference type="PROSITE" id="PS51746"/>
    </source>
</evidence>
<dbReference type="InterPro" id="IPR000222">
    <property type="entry name" value="PP2C_BS"/>
</dbReference>
<dbReference type="PANTHER" id="PTHR13832">
    <property type="entry name" value="PROTEIN PHOSPHATASE 2C"/>
    <property type="match status" value="1"/>
</dbReference>
<keyword evidence="8" id="KW-0464">Manganese</keyword>
<dbReference type="Proteomes" id="UP000005207">
    <property type="component" value="Linkage group LG1"/>
</dbReference>
<keyword evidence="4" id="KW-0479">Metal-binding</keyword>
<dbReference type="PROSITE" id="PS01032">
    <property type="entry name" value="PPM_1"/>
    <property type="match status" value="1"/>
</dbReference>
<reference evidence="12" key="2">
    <citation type="submission" date="2025-08" db="UniProtKB">
        <authorList>
            <consortium name="Ensembl"/>
        </authorList>
    </citation>
    <scope>IDENTIFICATION</scope>
</reference>
<evidence type="ECO:0000256" key="8">
    <source>
        <dbReference type="ARBA" id="ARBA00023211"/>
    </source>
</evidence>
<dbReference type="SMART" id="SM00332">
    <property type="entry name" value="PP2Cc"/>
    <property type="match status" value="1"/>
</dbReference>
<dbReference type="PANTHER" id="PTHR13832:SF803">
    <property type="entry name" value="PROTEIN PHOSPHATASE 1G"/>
    <property type="match status" value="1"/>
</dbReference>
<evidence type="ECO:0000256" key="5">
    <source>
        <dbReference type="ARBA" id="ARBA00022801"/>
    </source>
</evidence>
<evidence type="ECO:0000256" key="2">
    <source>
        <dbReference type="ARBA" id="ARBA00006702"/>
    </source>
</evidence>
<evidence type="ECO:0000256" key="1">
    <source>
        <dbReference type="ARBA" id="ARBA00001936"/>
    </source>
</evidence>
<dbReference type="EC" id="3.1.3.16" evidence="3"/>
<evidence type="ECO:0000256" key="7">
    <source>
        <dbReference type="ARBA" id="ARBA00022912"/>
    </source>
</evidence>
<dbReference type="SUPFAM" id="SSF81606">
    <property type="entry name" value="PP2C-like"/>
    <property type="match status" value="1"/>
</dbReference>
<name>A0A669AV36_ORENI</name>
<evidence type="ECO:0000256" key="6">
    <source>
        <dbReference type="ARBA" id="ARBA00022842"/>
    </source>
</evidence>
<sequence length="407" mass="44517">MGAYLSQPSTTKTSSDGGNSNMSYGFSAMQGWRVSMEDAHNSIPDFDEDTAMFAVYDGHGGEEVALYCSKYLPDIIKEQKAYKDGKLQKALEDAFLAIDGRITTEEVIKELVQIAGRPTEEPPAEKVAEEDDCEYTTPCDISCDSSFNEDGDSSELEEEEDTEEGEEDSEDEEEEEMCLPGMDGKEEPGSDSGTTAVVALIRGKQLIVANAGDSRCVVSERGKAVDMSYDHKPEDEVELARIKNAGGKVTMDGRVNGGLNLSRAIGDHFYKRNKSLPPEEQMISAMPDVKVLTLNEDHDFMVIACDGIWNVLSSQEVVDFISERIKPDQNGKTRALSLIVEELLDHCLAPDTSGDGTGCDNMTCVIVTFRPHPSSTDSDDTKKRKHAEGEGTEQEENGNDSKKAKSD</sequence>
<evidence type="ECO:0000256" key="4">
    <source>
        <dbReference type="ARBA" id="ARBA00022723"/>
    </source>
</evidence>
<reference evidence="12" key="3">
    <citation type="submission" date="2025-09" db="UniProtKB">
        <authorList>
            <consortium name="Ensembl"/>
        </authorList>
    </citation>
    <scope>IDENTIFICATION</scope>
</reference>
<dbReference type="Ensembl" id="ENSONIT00000087287.1">
    <property type="protein sequence ID" value="ENSONIP00000026941.1"/>
    <property type="gene ID" value="ENSONIG00000017054.2"/>
</dbReference>
<dbReference type="InterPro" id="IPR036457">
    <property type="entry name" value="PPM-type-like_dom_sf"/>
</dbReference>
<accession>A0A669AV36</accession>
<comment type="cofactor">
    <cofactor evidence="1">
        <name>Mn(2+)</name>
        <dbReference type="ChEBI" id="CHEBI:29035"/>
    </cofactor>
</comment>
<protein>
    <recommendedName>
        <fullName evidence="3">protein-serine/threonine phosphatase</fullName>
        <ecNumber evidence="3">3.1.3.16</ecNumber>
    </recommendedName>
</protein>
<dbReference type="GO" id="GO:0004722">
    <property type="term" value="F:protein serine/threonine phosphatase activity"/>
    <property type="evidence" value="ECO:0007669"/>
    <property type="project" value="UniProtKB-EC"/>
</dbReference>
<dbReference type="Pfam" id="PF00481">
    <property type="entry name" value="PP2C"/>
    <property type="match status" value="2"/>
</dbReference>
<dbReference type="GO" id="GO:0005654">
    <property type="term" value="C:nucleoplasm"/>
    <property type="evidence" value="ECO:0007669"/>
    <property type="project" value="TreeGrafter"/>
</dbReference>
<feature type="compositionally biased region" description="Basic and acidic residues" evidence="10">
    <location>
        <begin position="118"/>
        <end position="127"/>
    </location>
</feature>
<dbReference type="GO" id="GO:0046872">
    <property type="term" value="F:metal ion binding"/>
    <property type="evidence" value="ECO:0007669"/>
    <property type="project" value="UniProtKB-KW"/>
</dbReference>
<keyword evidence="6" id="KW-0460">Magnesium</keyword>
<dbReference type="GeneTree" id="ENSGT00940000158427"/>
<dbReference type="InterPro" id="IPR001932">
    <property type="entry name" value="PPM-type_phosphatase-like_dom"/>
</dbReference>
<keyword evidence="7 9" id="KW-0904">Protein phosphatase</keyword>
<dbReference type="InterPro" id="IPR015655">
    <property type="entry name" value="PP2C"/>
</dbReference>
<keyword evidence="5 9" id="KW-0378">Hydrolase</keyword>
<evidence type="ECO:0000256" key="3">
    <source>
        <dbReference type="ARBA" id="ARBA00013081"/>
    </source>
</evidence>
<proteinExistence type="inferred from homology"/>
<dbReference type="Gene3D" id="3.60.40.10">
    <property type="entry name" value="PPM-type phosphatase domain"/>
    <property type="match status" value="1"/>
</dbReference>
<dbReference type="FunFam" id="3.60.40.10:FF:000023">
    <property type="entry name" value="Protein phosphatase, Mg2+/Mn2+-dependent, 1G"/>
    <property type="match status" value="1"/>
</dbReference>
<comment type="similarity">
    <text evidence="2 9">Belongs to the PP2C family.</text>
</comment>
<reference evidence="13" key="1">
    <citation type="submission" date="2012-01" db="EMBL/GenBank/DDBJ databases">
        <title>The Genome Sequence of Oreochromis niloticus (Nile Tilapia).</title>
        <authorList>
            <consortium name="Broad Institute Genome Assembly Team"/>
            <consortium name="Broad Institute Sequencing Platform"/>
            <person name="Di Palma F."/>
            <person name="Johnson J."/>
            <person name="Lander E.S."/>
            <person name="Lindblad-Toh K."/>
        </authorList>
    </citation>
    <scope>NUCLEOTIDE SEQUENCE [LARGE SCALE GENOMIC DNA]</scope>
</reference>
<evidence type="ECO:0000256" key="10">
    <source>
        <dbReference type="SAM" id="MobiDB-lite"/>
    </source>
</evidence>
<feature type="domain" description="PPM-type phosphatase" evidence="11">
    <location>
        <begin position="23"/>
        <end position="369"/>
    </location>
</feature>
<dbReference type="AlphaFoldDB" id="A0A669AV36"/>
<evidence type="ECO:0000313" key="13">
    <source>
        <dbReference type="Proteomes" id="UP000005207"/>
    </source>
</evidence>
<keyword evidence="13" id="KW-1185">Reference proteome</keyword>
<gene>
    <name evidence="12" type="primary">ppm1g</name>
</gene>
<evidence type="ECO:0000256" key="9">
    <source>
        <dbReference type="RuleBase" id="RU003465"/>
    </source>
</evidence>
<dbReference type="PROSITE" id="PS51746">
    <property type="entry name" value="PPM_2"/>
    <property type="match status" value="1"/>
</dbReference>
<feature type="region of interest" description="Disordered" evidence="10">
    <location>
        <begin position="370"/>
        <end position="407"/>
    </location>
</feature>
<evidence type="ECO:0000313" key="12">
    <source>
        <dbReference type="Ensembl" id="ENSONIP00000026941.1"/>
    </source>
</evidence>
<dbReference type="CDD" id="cd00143">
    <property type="entry name" value="PP2Cc"/>
    <property type="match status" value="1"/>
</dbReference>